<dbReference type="Proteomes" id="UP000218427">
    <property type="component" value="Unassembled WGS sequence"/>
</dbReference>
<dbReference type="InterPro" id="IPR050900">
    <property type="entry name" value="Transposase_IS3/IS150/IS904"/>
</dbReference>
<comment type="caution">
    <text evidence="2">The sequence shown here is derived from an EMBL/GenBank/DDBJ whole genome shotgun (WGS) entry which is preliminary data.</text>
</comment>
<dbReference type="PANTHER" id="PTHR46889:SF4">
    <property type="entry name" value="TRANSPOSASE INSO FOR INSERTION SEQUENCE ELEMENT IS911B-RELATED"/>
    <property type="match status" value="1"/>
</dbReference>
<evidence type="ECO:0000259" key="1">
    <source>
        <dbReference type="PROSITE" id="PS50994"/>
    </source>
</evidence>
<name>A0ABX4I1K5_9GAMM</name>
<dbReference type="Pfam" id="PF13333">
    <property type="entry name" value="rve_2"/>
    <property type="match status" value="1"/>
</dbReference>
<dbReference type="InterPro" id="IPR012337">
    <property type="entry name" value="RNaseH-like_sf"/>
</dbReference>
<dbReference type="Pfam" id="PF13276">
    <property type="entry name" value="HTH_21"/>
    <property type="match status" value="1"/>
</dbReference>
<dbReference type="Pfam" id="PF00665">
    <property type="entry name" value="rve"/>
    <property type="match status" value="1"/>
</dbReference>
<organism evidence="2 3">
    <name type="scientific">Microbulbifer flavimaris</name>
    <dbReference type="NCBI Taxonomy" id="1781068"/>
    <lineage>
        <taxon>Bacteria</taxon>
        <taxon>Pseudomonadati</taxon>
        <taxon>Pseudomonadota</taxon>
        <taxon>Gammaproteobacteria</taxon>
        <taxon>Cellvibrionales</taxon>
        <taxon>Microbulbiferaceae</taxon>
        <taxon>Microbulbifer</taxon>
    </lineage>
</organism>
<accession>A0ABX4I1K5</accession>
<dbReference type="EMBL" id="LRFG02000002">
    <property type="protein sequence ID" value="PCO05976.1"/>
    <property type="molecule type" value="Genomic_DNA"/>
</dbReference>
<dbReference type="InterPro" id="IPR025948">
    <property type="entry name" value="HTH-like_dom"/>
</dbReference>
<gene>
    <name evidence="2" type="ORF">AWR36_008245</name>
</gene>
<keyword evidence="3" id="KW-1185">Reference proteome</keyword>
<feature type="domain" description="Integrase catalytic" evidence="1">
    <location>
        <begin position="105"/>
        <end position="268"/>
    </location>
</feature>
<dbReference type="PROSITE" id="PS50994">
    <property type="entry name" value="INTEGRASE"/>
    <property type="match status" value="1"/>
</dbReference>
<reference evidence="2" key="1">
    <citation type="submission" date="2017-08" db="EMBL/GenBank/DDBJ databases">
        <title>Microbulbifer marisrubri sp. nov., a halophilic alphaproteobacterium isolated from marine sediment of the Yellow Sea, China.</title>
        <authorList>
            <person name="Zhang G."/>
            <person name="Xiong Q."/>
        </authorList>
    </citation>
    <scope>NUCLEOTIDE SEQUENCE [LARGE SCALE GENOMIC DNA]</scope>
    <source>
        <strain evidence="2">WRN-8</strain>
    </source>
</reference>
<dbReference type="NCBIfam" id="NF033516">
    <property type="entry name" value="transpos_IS3"/>
    <property type="match status" value="1"/>
</dbReference>
<sequence length="268" mass="31368">MCRCLEVSASGYYRWLGRAESPRSIRKKRIADKVRDTFKAFKARYGAPRITQELIEAGIPCSTNYIAGIMHREHIRARNGKGFRYSRPVESRVNVSANLLKRCFQVDRPNRRWTSDITYIWVRDRWLYLAVVMDLYSRRIVGWALDSQMTEELTQRALKMALGRRESKPGLIVHSDRGVQYRAQGYQDVLLANKCRPSMSRQANCWDNAAMESFFSRLKVELVYATSFESISQAKSEVFEYIEVFYNRVRRHSTLGYISPAEYERRCA</sequence>
<dbReference type="SUPFAM" id="SSF53098">
    <property type="entry name" value="Ribonuclease H-like"/>
    <property type="match status" value="1"/>
</dbReference>
<evidence type="ECO:0000313" key="2">
    <source>
        <dbReference type="EMBL" id="PCO05976.1"/>
    </source>
</evidence>
<evidence type="ECO:0000313" key="3">
    <source>
        <dbReference type="Proteomes" id="UP000218427"/>
    </source>
</evidence>
<dbReference type="PANTHER" id="PTHR46889">
    <property type="entry name" value="TRANSPOSASE INSF FOR INSERTION SEQUENCE IS3B-RELATED"/>
    <property type="match status" value="1"/>
</dbReference>
<dbReference type="Gene3D" id="3.30.420.10">
    <property type="entry name" value="Ribonuclease H-like superfamily/Ribonuclease H"/>
    <property type="match status" value="1"/>
</dbReference>
<proteinExistence type="predicted"/>
<dbReference type="InterPro" id="IPR001584">
    <property type="entry name" value="Integrase_cat-core"/>
</dbReference>
<protein>
    <recommendedName>
        <fullName evidence="1">Integrase catalytic domain-containing protein</fullName>
    </recommendedName>
</protein>
<dbReference type="InterPro" id="IPR048020">
    <property type="entry name" value="Transpos_IS3"/>
</dbReference>
<dbReference type="InterPro" id="IPR036397">
    <property type="entry name" value="RNaseH_sf"/>
</dbReference>